<dbReference type="GO" id="GO:0032259">
    <property type="term" value="P:methylation"/>
    <property type="evidence" value="ECO:0007669"/>
    <property type="project" value="UniProtKB-KW"/>
</dbReference>
<name>A0ABW4Z8N1_9BACT</name>
<evidence type="ECO:0000313" key="4">
    <source>
        <dbReference type="EMBL" id="MFD2158336.1"/>
    </source>
</evidence>
<dbReference type="PANTHER" id="PTHR12049:SF7">
    <property type="entry name" value="PROTEIN ARGININE METHYLTRANSFERASE NDUFAF7, MITOCHONDRIAL"/>
    <property type="match status" value="1"/>
</dbReference>
<comment type="caution">
    <text evidence="4">The sequence shown here is derived from an EMBL/GenBank/DDBJ whole genome shotgun (WGS) entry which is preliminary data.</text>
</comment>
<protein>
    <submittedName>
        <fullName evidence="4">Class I SAM-dependent methyltransferase</fullName>
    </submittedName>
</protein>
<dbReference type="SUPFAM" id="SSF53335">
    <property type="entry name" value="S-adenosyl-L-methionine-dependent methyltransferases"/>
    <property type="match status" value="1"/>
</dbReference>
<evidence type="ECO:0000256" key="1">
    <source>
        <dbReference type="ARBA" id="ARBA00022603"/>
    </source>
</evidence>
<sequence>MMSYNPPANKPTDAKDHYSVPADRATPSCIDSYFIEQIRRGGPMPFDRWMSLCLYHPQSGYYLNGNQHVGKDGDFFTSVSVGACFGMLLAQRVLNYLEQTEKTAQPLHLIELGANNGQLAKDILDHLLTSAPEVYSQIHYHICEPLEIPRNAQSKTLAAHAHKLTHHDSLAAIKSPFDHAIILSNELIDAFPVKLITHTEQQWAELYVDHTPELGFHFSPHPIQSPEALAFLAQLPPLPNGYTTEFRPGLDAFTANCARLIKQGMVLTIDYGYTHTAYYHPERSTGTLRTYHGHKAGENPLDLPTQQDITAHVDFTQLATSFQKHQLIPTYFNSQSRFLTHHSKAWLAHIEQHPETLPHKLIRQFQTLTHPTMMGQQFMVLECTKNAPPNPELTSTLELNRPDAFPKPANS</sequence>
<feature type="region of interest" description="Disordered" evidence="3">
    <location>
        <begin position="387"/>
        <end position="411"/>
    </location>
</feature>
<dbReference type="InterPro" id="IPR038375">
    <property type="entry name" value="NDUFAF7_sf"/>
</dbReference>
<evidence type="ECO:0000256" key="2">
    <source>
        <dbReference type="ARBA" id="ARBA00022679"/>
    </source>
</evidence>
<dbReference type="Proteomes" id="UP001597389">
    <property type="component" value="Unassembled WGS sequence"/>
</dbReference>
<feature type="region of interest" description="Disordered" evidence="3">
    <location>
        <begin position="1"/>
        <end position="20"/>
    </location>
</feature>
<dbReference type="Pfam" id="PF02636">
    <property type="entry name" value="Methyltransf_28"/>
    <property type="match status" value="1"/>
</dbReference>
<proteinExistence type="predicted"/>
<accession>A0ABW4Z8N1</accession>
<organism evidence="4 5">
    <name type="scientific">Rubritalea tangerina</name>
    <dbReference type="NCBI Taxonomy" id="430798"/>
    <lineage>
        <taxon>Bacteria</taxon>
        <taxon>Pseudomonadati</taxon>
        <taxon>Verrucomicrobiota</taxon>
        <taxon>Verrucomicrobiia</taxon>
        <taxon>Verrucomicrobiales</taxon>
        <taxon>Rubritaleaceae</taxon>
        <taxon>Rubritalea</taxon>
    </lineage>
</organism>
<dbReference type="InterPro" id="IPR003788">
    <property type="entry name" value="NDUFAF7"/>
</dbReference>
<dbReference type="RefSeq" id="WP_377177657.1">
    <property type="nucleotide sequence ID" value="NZ_JBHUJB010000022.1"/>
</dbReference>
<keyword evidence="5" id="KW-1185">Reference proteome</keyword>
<dbReference type="InterPro" id="IPR029063">
    <property type="entry name" value="SAM-dependent_MTases_sf"/>
</dbReference>
<keyword evidence="2" id="KW-0808">Transferase</keyword>
<evidence type="ECO:0000313" key="5">
    <source>
        <dbReference type="Proteomes" id="UP001597389"/>
    </source>
</evidence>
<evidence type="ECO:0000256" key="3">
    <source>
        <dbReference type="SAM" id="MobiDB-lite"/>
    </source>
</evidence>
<keyword evidence="1 4" id="KW-0489">Methyltransferase</keyword>
<dbReference type="PANTHER" id="PTHR12049">
    <property type="entry name" value="PROTEIN ARGININE METHYLTRANSFERASE NDUFAF7, MITOCHONDRIAL"/>
    <property type="match status" value="1"/>
</dbReference>
<dbReference type="Gene3D" id="3.40.50.12710">
    <property type="match status" value="1"/>
</dbReference>
<dbReference type="GO" id="GO:0008168">
    <property type="term" value="F:methyltransferase activity"/>
    <property type="evidence" value="ECO:0007669"/>
    <property type="project" value="UniProtKB-KW"/>
</dbReference>
<gene>
    <name evidence="4" type="ORF">ACFSW8_05450</name>
</gene>
<dbReference type="EMBL" id="JBHUJB010000022">
    <property type="protein sequence ID" value="MFD2158336.1"/>
    <property type="molecule type" value="Genomic_DNA"/>
</dbReference>
<reference evidence="5" key="1">
    <citation type="journal article" date="2019" name="Int. J. Syst. Evol. Microbiol.">
        <title>The Global Catalogue of Microorganisms (GCM) 10K type strain sequencing project: providing services to taxonomists for standard genome sequencing and annotation.</title>
        <authorList>
            <consortium name="The Broad Institute Genomics Platform"/>
            <consortium name="The Broad Institute Genome Sequencing Center for Infectious Disease"/>
            <person name="Wu L."/>
            <person name="Ma J."/>
        </authorList>
    </citation>
    <scope>NUCLEOTIDE SEQUENCE [LARGE SCALE GENOMIC DNA]</scope>
    <source>
        <strain evidence="5">CCUG 57942</strain>
    </source>
</reference>